<feature type="transmembrane region" description="Helical" evidence="7">
    <location>
        <begin position="144"/>
        <end position="165"/>
    </location>
</feature>
<evidence type="ECO:0000256" key="4">
    <source>
        <dbReference type="ARBA" id="ARBA00022692"/>
    </source>
</evidence>
<dbReference type="OrthoDB" id="21094at2"/>
<evidence type="ECO:0000256" key="7">
    <source>
        <dbReference type="RuleBase" id="RU362048"/>
    </source>
</evidence>
<dbReference type="Pfam" id="PF01914">
    <property type="entry name" value="MarC"/>
    <property type="match status" value="1"/>
</dbReference>
<dbReference type="EMBL" id="QOCE01000020">
    <property type="protein sequence ID" value="RBW57373.1"/>
    <property type="molecule type" value="Genomic_DNA"/>
</dbReference>
<dbReference type="InterPro" id="IPR002771">
    <property type="entry name" value="Multi_antbiot-R_MarC"/>
</dbReference>
<evidence type="ECO:0000256" key="1">
    <source>
        <dbReference type="ARBA" id="ARBA00004651"/>
    </source>
</evidence>
<evidence type="ECO:0000256" key="3">
    <source>
        <dbReference type="ARBA" id="ARBA00022475"/>
    </source>
</evidence>
<dbReference type="PANTHER" id="PTHR33508">
    <property type="entry name" value="UPF0056 MEMBRANE PROTEIN YHCE"/>
    <property type="match status" value="1"/>
</dbReference>
<evidence type="ECO:0000313" key="9">
    <source>
        <dbReference type="Proteomes" id="UP000252706"/>
    </source>
</evidence>
<comment type="caution">
    <text evidence="7">Lacks conserved residue(s) required for the propagation of feature annotation.</text>
</comment>
<keyword evidence="5 7" id="KW-1133">Transmembrane helix</keyword>
<feature type="transmembrane region" description="Helical" evidence="7">
    <location>
        <begin position="96"/>
        <end position="117"/>
    </location>
</feature>
<feature type="transmembrane region" description="Helical" evidence="7">
    <location>
        <begin position="68"/>
        <end position="90"/>
    </location>
</feature>
<evidence type="ECO:0000313" key="8">
    <source>
        <dbReference type="EMBL" id="RBW57373.1"/>
    </source>
</evidence>
<protein>
    <recommendedName>
        <fullName evidence="7">UPF0056 membrane protein</fullName>
    </recommendedName>
</protein>
<evidence type="ECO:0000256" key="6">
    <source>
        <dbReference type="ARBA" id="ARBA00023136"/>
    </source>
</evidence>
<dbReference type="PANTHER" id="PTHR33508:SF1">
    <property type="entry name" value="UPF0056 MEMBRANE PROTEIN YHCE"/>
    <property type="match status" value="1"/>
</dbReference>
<name>A0A366X168_9RHOB</name>
<dbReference type="GO" id="GO:0005886">
    <property type="term" value="C:plasma membrane"/>
    <property type="evidence" value="ECO:0007669"/>
    <property type="project" value="UniProtKB-SubCell"/>
</dbReference>
<dbReference type="Proteomes" id="UP000252706">
    <property type="component" value="Unassembled WGS sequence"/>
</dbReference>
<feature type="transmembrane region" description="Helical" evidence="7">
    <location>
        <begin position="209"/>
        <end position="233"/>
    </location>
</feature>
<gene>
    <name evidence="8" type="ORF">DS909_08075</name>
</gene>
<accession>A0A366X168</accession>
<comment type="caution">
    <text evidence="8">The sequence shown here is derived from an EMBL/GenBank/DDBJ whole genome shotgun (WGS) entry which is preliminary data.</text>
</comment>
<comment type="similarity">
    <text evidence="2 7">Belongs to the UPF0056 (MarC) family.</text>
</comment>
<reference evidence="8 9" key="1">
    <citation type="submission" date="2018-07" db="EMBL/GenBank/DDBJ databases">
        <title>Modular assembly of carbohydrate-degrading microbial communities in the ocean.</title>
        <authorList>
            <person name="Enke T.N."/>
            <person name="Datta M.S."/>
            <person name="Schwartzman J.A."/>
            <person name="Cermak N."/>
            <person name="Schmitz D.A."/>
            <person name="Barrere J."/>
            <person name="Cordero O.X."/>
        </authorList>
    </citation>
    <scope>NUCLEOTIDE SEQUENCE [LARGE SCALE GENOMIC DNA]</scope>
    <source>
        <strain evidence="8 9">C3M10</strain>
    </source>
</reference>
<organism evidence="8 9">
    <name type="scientific">Phaeobacter gallaeciensis</name>
    <dbReference type="NCBI Taxonomy" id="60890"/>
    <lineage>
        <taxon>Bacteria</taxon>
        <taxon>Pseudomonadati</taxon>
        <taxon>Pseudomonadota</taxon>
        <taxon>Alphaproteobacteria</taxon>
        <taxon>Rhodobacterales</taxon>
        <taxon>Roseobacteraceae</taxon>
        <taxon>Phaeobacter</taxon>
    </lineage>
</organism>
<proteinExistence type="inferred from homology"/>
<dbReference type="NCBIfam" id="TIGR00427">
    <property type="entry name" value="NAAT family transporter"/>
    <property type="match status" value="1"/>
</dbReference>
<dbReference type="AlphaFoldDB" id="A0A366X168"/>
<feature type="transmembrane region" description="Helical" evidence="7">
    <location>
        <begin position="177"/>
        <end position="197"/>
    </location>
</feature>
<evidence type="ECO:0000256" key="2">
    <source>
        <dbReference type="ARBA" id="ARBA00009784"/>
    </source>
</evidence>
<comment type="subcellular location">
    <subcellularLocation>
        <location evidence="1 7">Cell membrane</location>
        <topology evidence="1 7">Multi-pass membrane protein</topology>
    </subcellularLocation>
</comment>
<keyword evidence="6 7" id="KW-0472">Membrane</keyword>
<sequence>MTAASQSRNLLKRTLFYSDFSVFYYSFEVMNILESFITLWVVIDPIGTIPVFIAVTTGMNAATRRSTAFTATFVSIGVLLFFLILGQLLIDALGISLLSFQVAGGIVLFLFALTMIFGEPKQETDLNTKELDEERPKQDRPSPAIFPLAVPSLASPGAMLAIVLLTDNNEFSILSQAVTAMVMVAVLLAAFVAMLMAEPIIRLIGNSGAAIISRVMGMILASVAADAVLTAILEILRTGSV</sequence>
<evidence type="ECO:0000256" key="5">
    <source>
        <dbReference type="ARBA" id="ARBA00022989"/>
    </source>
</evidence>
<keyword evidence="4 7" id="KW-0812">Transmembrane</keyword>
<keyword evidence="3" id="KW-1003">Cell membrane</keyword>